<dbReference type="RefSeq" id="WP_039181377.1">
    <property type="nucleotide sequence ID" value="NZ_BMXN01000026.1"/>
</dbReference>
<comment type="similarity">
    <text evidence="1 8 9">Belongs to the phosphohexose mutase family.</text>
</comment>
<dbReference type="GO" id="GO:0005975">
    <property type="term" value="P:carbohydrate metabolic process"/>
    <property type="evidence" value="ECO:0007669"/>
    <property type="project" value="InterPro"/>
</dbReference>
<evidence type="ECO:0000313" key="15">
    <source>
        <dbReference type="EMBL" id="GGW38104.1"/>
    </source>
</evidence>
<dbReference type="GO" id="GO:0006048">
    <property type="term" value="P:UDP-N-acetylglucosamine biosynthetic process"/>
    <property type="evidence" value="ECO:0007669"/>
    <property type="project" value="TreeGrafter"/>
</dbReference>
<dbReference type="FunFam" id="3.40.120.10:FF:000001">
    <property type="entry name" value="Phosphoglucosamine mutase"/>
    <property type="match status" value="1"/>
</dbReference>
<dbReference type="SUPFAM" id="SSF55957">
    <property type="entry name" value="Phosphoglucomutase, C-terminal domain"/>
    <property type="match status" value="1"/>
</dbReference>
<comment type="caution">
    <text evidence="15">The sequence shown here is derived from an EMBL/GenBank/DDBJ whole genome shotgun (WGS) entry which is preliminary data.</text>
</comment>
<evidence type="ECO:0000259" key="11">
    <source>
        <dbReference type="Pfam" id="PF00408"/>
    </source>
</evidence>
<dbReference type="CDD" id="cd05802">
    <property type="entry name" value="GlmM"/>
    <property type="match status" value="1"/>
</dbReference>
<dbReference type="PANTHER" id="PTHR42946:SF1">
    <property type="entry name" value="PHOSPHOGLUCOMUTASE (ALPHA-D-GLUCOSE-1,6-BISPHOSPHATE-DEPENDENT)"/>
    <property type="match status" value="1"/>
</dbReference>
<comment type="PTM">
    <text evidence="8">Activated by phosphorylation.</text>
</comment>
<dbReference type="FunFam" id="3.30.310.50:FF:000001">
    <property type="entry name" value="Phosphoglucosamine mutase"/>
    <property type="match status" value="1"/>
</dbReference>
<dbReference type="InterPro" id="IPR006352">
    <property type="entry name" value="GlmM_bact"/>
</dbReference>
<evidence type="ECO:0000256" key="2">
    <source>
        <dbReference type="ARBA" id="ARBA00022553"/>
    </source>
</evidence>
<dbReference type="NCBIfam" id="NF008139">
    <property type="entry name" value="PRK10887.1"/>
    <property type="match status" value="1"/>
</dbReference>
<dbReference type="InterPro" id="IPR016055">
    <property type="entry name" value="A-D-PHexomutase_a/b/a-I/II/III"/>
</dbReference>
<evidence type="ECO:0000259" key="12">
    <source>
        <dbReference type="Pfam" id="PF02878"/>
    </source>
</evidence>
<sequence length="454" mass="48232">MTRRYFGTDGIRGTVGQAPITADFMLKLGWAAGQVLRREKGRTRVLIGKDTRISGYMFESALEAGLSAAGVDVSLLGPMPTPGIAYLTRTFRADAGIVISASHNPFDDNGIKFFSAEGKKLPDEIEDRIEAMLEAPLTTAEAAQLGKATRIDDAAGRYIEFCKSTLPDRLSLHGLKVVLDCAHGATYHIAPSVFRELGADVSVIGASPDGLNINQQVGSTHPAALRAAVIQQGADLGVAFDGDGDRVLLVDADGREVDGDDILYLIARDRFERGLLEGGVVGTLMSNFGLAMALERLGIPFQRAKVGDRFVMEMMAANGWELGGEASGHIVCGHVQSTGDGIVSALQVLALMVREQKPLPALLKGLEKVPQSLVNVRLPAGSDARQVMAAPPLQDAVAALETELGDQGRVLLRASGTEPLIRVMVEGRAHLDVDRLANRLAQQVQALLGDDAGK</sequence>
<dbReference type="FunFam" id="3.40.120.10:FF:000003">
    <property type="entry name" value="Phosphoglucosamine mutase"/>
    <property type="match status" value="1"/>
</dbReference>
<feature type="modified residue" description="Phosphoserine" evidence="8">
    <location>
        <position position="102"/>
    </location>
</feature>
<dbReference type="Gene3D" id="3.40.120.10">
    <property type="entry name" value="Alpha-D-Glucose-1,6-Bisphosphate, subunit A, domain 3"/>
    <property type="match status" value="3"/>
</dbReference>
<comment type="function">
    <text evidence="8 10">Catalyzes the conversion of glucosamine-6-phosphate to glucosamine-1-phosphate.</text>
</comment>
<organism evidence="15 16">
    <name type="scientific">Vreelandella hamiltonii</name>
    <dbReference type="NCBI Taxonomy" id="502829"/>
    <lineage>
        <taxon>Bacteria</taxon>
        <taxon>Pseudomonadati</taxon>
        <taxon>Pseudomonadota</taxon>
        <taxon>Gammaproteobacteria</taxon>
        <taxon>Oceanospirillales</taxon>
        <taxon>Halomonadaceae</taxon>
        <taxon>Vreelandella</taxon>
    </lineage>
</organism>
<dbReference type="InterPro" id="IPR005846">
    <property type="entry name" value="A-D-PHexomutase_a/b/a-III"/>
</dbReference>
<reference evidence="16" key="1">
    <citation type="journal article" date="2019" name="Int. J. Syst. Evol. Microbiol.">
        <title>The Global Catalogue of Microorganisms (GCM) 10K type strain sequencing project: providing services to taxonomists for standard genome sequencing and annotation.</title>
        <authorList>
            <consortium name="The Broad Institute Genomics Platform"/>
            <consortium name="The Broad Institute Genome Sequencing Center for Infectious Disease"/>
            <person name="Wu L."/>
            <person name="Ma J."/>
        </authorList>
    </citation>
    <scope>NUCLEOTIDE SEQUENCE [LARGE SCALE GENOMIC DNA]</scope>
    <source>
        <strain evidence="16">KCTC 22154</strain>
    </source>
</reference>
<dbReference type="NCBIfam" id="TIGR01455">
    <property type="entry name" value="glmM"/>
    <property type="match status" value="1"/>
</dbReference>
<dbReference type="InterPro" id="IPR005843">
    <property type="entry name" value="A-D-PHexomutase_C"/>
</dbReference>
<feature type="binding site" description="via phosphate group" evidence="8">
    <location>
        <position position="102"/>
    </location>
    <ligand>
        <name>Mg(2+)</name>
        <dbReference type="ChEBI" id="CHEBI:18420"/>
    </ligand>
</feature>
<dbReference type="PRINTS" id="PR00509">
    <property type="entry name" value="PGMPMM"/>
</dbReference>
<proteinExistence type="inferred from homology"/>
<evidence type="ECO:0000256" key="6">
    <source>
        <dbReference type="ARBA" id="ARBA00066330"/>
    </source>
</evidence>
<dbReference type="FunFam" id="3.40.120.10:FF:000002">
    <property type="entry name" value="Phosphoglucosamine mutase"/>
    <property type="match status" value="1"/>
</dbReference>
<comment type="catalytic activity">
    <reaction evidence="8 10">
        <text>alpha-D-glucosamine 1-phosphate = D-glucosamine 6-phosphate</text>
        <dbReference type="Rhea" id="RHEA:23424"/>
        <dbReference type="ChEBI" id="CHEBI:58516"/>
        <dbReference type="ChEBI" id="CHEBI:58725"/>
        <dbReference type="EC" id="5.4.2.10"/>
    </reaction>
</comment>
<dbReference type="HAMAP" id="MF_01554_B">
    <property type="entry name" value="GlmM_B"/>
    <property type="match status" value="1"/>
</dbReference>
<evidence type="ECO:0000256" key="1">
    <source>
        <dbReference type="ARBA" id="ARBA00010231"/>
    </source>
</evidence>
<dbReference type="GO" id="GO:0000287">
    <property type="term" value="F:magnesium ion binding"/>
    <property type="evidence" value="ECO:0007669"/>
    <property type="project" value="UniProtKB-UniRule"/>
</dbReference>
<dbReference type="Pfam" id="PF02878">
    <property type="entry name" value="PGM_PMM_I"/>
    <property type="match status" value="1"/>
</dbReference>
<evidence type="ECO:0000256" key="9">
    <source>
        <dbReference type="RuleBase" id="RU004326"/>
    </source>
</evidence>
<feature type="binding site" evidence="8">
    <location>
        <position position="243"/>
    </location>
    <ligand>
        <name>Mg(2+)</name>
        <dbReference type="ChEBI" id="CHEBI:18420"/>
    </ligand>
</feature>
<accession>A0A8H9I4P5</accession>
<dbReference type="GO" id="GO:0009252">
    <property type="term" value="P:peptidoglycan biosynthetic process"/>
    <property type="evidence" value="ECO:0007669"/>
    <property type="project" value="UniProtKB-ARBA"/>
</dbReference>
<dbReference type="InterPro" id="IPR005844">
    <property type="entry name" value="A-D-PHexomutase_a/b/a-I"/>
</dbReference>
<keyword evidence="3 8" id="KW-0479">Metal-binding</keyword>
<protein>
    <recommendedName>
        <fullName evidence="7 8">Phosphoglucosamine mutase</fullName>
        <ecNumber evidence="6 8">5.4.2.10</ecNumber>
    </recommendedName>
</protein>
<evidence type="ECO:0000256" key="5">
    <source>
        <dbReference type="ARBA" id="ARBA00023235"/>
    </source>
</evidence>
<name>A0A8H9I4P5_9GAMM</name>
<keyword evidence="5 8" id="KW-0413">Isomerase</keyword>
<dbReference type="SUPFAM" id="SSF53738">
    <property type="entry name" value="Phosphoglucomutase, first 3 domains"/>
    <property type="match status" value="3"/>
</dbReference>
<keyword evidence="2 8" id="KW-0597">Phosphoprotein</keyword>
<dbReference type="Pfam" id="PF02880">
    <property type="entry name" value="PGM_PMM_III"/>
    <property type="match status" value="1"/>
</dbReference>
<dbReference type="GO" id="GO:0004615">
    <property type="term" value="F:phosphomannomutase activity"/>
    <property type="evidence" value="ECO:0007669"/>
    <property type="project" value="TreeGrafter"/>
</dbReference>
<comment type="cofactor">
    <cofactor evidence="8">
        <name>Mg(2+)</name>
        <dbReference type="ChEBI" id="CHEBI:18420"/>
    </cofactor>
    <text evidence="8">Binds 1 Mg(2+) ion per subunit.</text>
</comment>
<dbReference type="InterPro" id="IPR036900">
    <property type="entry name" value="A-D-PHexomutase_C_sf"/>
</dbReference>
<dbReference type="Pfam" id="PF02879">
    <property type="entry name" value="PGM_PMM_II"/>
    <property type="match status" value="1"/>
</dbReference>
<dbReference type="Gene3D" id="3.30.310.50">
    <property type="entry name" value="Alpha-D-phosphohexomutase, C-terminal domain"/>
    <property type="match status" value="1"/>
</dbReference>
<dbReference type="PROSITE" id="PS00710">
    <property type="entry name" value="PGM_PMM"/>
    <property type="match status" value="1"/>
</dbReference>
<evidence type="ECO:0000256" key="4">
    <source>
        <dbReference type="ARBA" id="ARBA00022842"/>
    </source>
</evidence>
<feature type="domain" description="Alpha-D-phosphohexomutase C-terminal" evidence="11">
    <location>
        <begin position="373"/>
        <end position="442"/>
    </location>
</feature>
<evidence type="ECO:0000256" key="10">
    <source>
        <dbReference type="RuleBase" id="RU004327"/>
    </source>
</evidence>
<feature type="active site" description="Phosphoserine intermediate" evidence="8">
    <location>
        <position position="102"/>
    </location>
</feature>
<dbReference type="Pfam" id="PF00408">
    <property type="entry name" value="PGM_PMM_IV"/>
    <property type="match status" value="1"/>
</dbReference>
<dbReference type="Proteomes" id="UP000623776">
    <property type="component" value="Unassembled WGS sequence"/>
</dbReference>
<evidence type="ECO:0000256" key="7">
    <source>
        <dbReference type="ARBA" id="ARBA00068193"/>
    </source>
</evidence>
<dbReference type="AlphaFoldDB" id="A0A8H9I4P5"/>
<evidence type="ECO:0000256" key="8">
    <source>
        <dbReference type="HAMAP-Rule" id="MF_01554"/>
    </source>
</evidence>
<dbReference type="EC" id="5.4.2.10" evidence="6 8"/>
<dbReference type="EMBL" id="BMXN01000026">
    <property type="protein sequence ID" value="GGW38104.1"/>
    <property type="molecule type" value="Genomic_DNA"/>
</dbReference>
<feature type="domain" description="Alpha-D-phosphohexomutase alpha/beta/alpha" evidence="12">
    <location>
        <begin position="3"/>
        <end position="135"/>
    </location>
</feature>
<keyword evidence="16" id="KW-1185">Reference proteome</keyword>
<feature type="domain" description="Alpha-D-phosphohexomutase alpha/beta/alpha" evidence="14">
    <location>
        <begin position="258"/>
        <end position="365"/>
    </location>
</feature>
<gene>
    <name evidence="8 15" type="primary">glmM</name>
    <name evidence="15" type="ORF">GCM10007157_31540</name>
</gene>
<dbReference type="PANTHER" id="PTHR42946">
    <property type="entry name" value="PHOSPHOHEXOSE MUTASE"/>
    <property type="match status" value="1"/>
</dbReference>
<evidence type="ECO:0000256" key="3">
    <source>
        <dbReference type="ARBA" id="ARBA00022723"/>
    </source>
</evidence>
<dbReference type="InterPro" id="IPR050060">
    <property type="entry name" value="Phosphoglucosamine_mutase"/>
</dbReference>
<evidence type="ECO:0000259" key="13">
    <source>
        <dbReference type="Pfam" id="PF02879"/>
    </source>
</evidence>
<dbReference type="GO" id="GO:0005829">
    <property type="term" value="C:cytosol"/>
    <property type="evidence" value="ECO:0007669"/>
    <property type="project" value="TreeGrafter"/>
</dbReference>
<dbReference type="InterPro" id="IPR016066">
    <property type="entry name" value="A-D-PHexomutase_CS"/>
</dbReference>
<evidence type="ECO:0000259" key="14">
    <source>
        <dbReference type="Pfam" id="PF02880"/>
    </source>
</evidence>
<dbReference type="GO" id="GO:0008966">
    <property type="term" value="F:phosphoglucosamine mutase activity"/>
    <property type="evidence" value="ECO:0007669"/>
    <property type="project" value="UniProtKB-UniRule"/>
</dbReference>
<dbReference type="InterPro" id="IPR005845">
    <property type="entry name" value="A-D-PHexomutase_a/b/a-II"/>
</dbReference>
<feature type="domain" description="Alpha-D-phosphohexomutase alpha/beta/alpha" evidence="13">
    <location>
        <begin position="157"/>
        <end position="254"/>
    </location>
</feature>
<dbReference type="InterPro" id="IPR005841">
    <property type="entry name" value="Alpha-D-phosphohexomutase_SF"/>
</dbReference>
<evidence type="ECO:0000313" key="16">
    <source>
        <dbReference type="Proteomes" id="UP000623776"/>
    </source>
</evidence>
<feature type="binding site" evidence="8">
    <location>
        <position position="241"/>
    </location>
    <ligand>
        <name>Mg(2+)</name>
        <dbReference type="ChEBI" id="CHEBI:18420"/>
    </ligand>
</feature>
<keyword evidence="4 8" id="KW-0460">Magnesium</keyword>
<feature type="binding site" evidence="8">
    <location>
        <position position="245"/>
    </location>
    <ligand>
        <name>Mg(2+)</name>
        <dbReference type="ChEBI" id="CHEBI:18420"/>
    </ligand>
</feature>